<keyword evidence="7 17" id="KW-0808">Transferase</keyword>
<dbReference type="Pfam" id="PF00072">
    <property type="entry name" value="Response_reg"/>
    <property type="match status" value="1"/>
</dbReference>
<dbReference type="InterPro" id="IPR005467">
    <property type="entry name" value="His_kinase_dom"/>
</dbReference>
<dbReference type="EC" id="2.7.13.3" evidence="3"/>
<comment type="caution">
    <text evidence="16">Lacks conserved residue(s) required for the propagation of feature annotation.</text>
</comment>
<dbReference type="SUPFAM" id="SSF55874">
    <property type="entry name" value="ATPase domain of HSP90 chaperone/DNA topoisomerase II/histidine kinase"/>
    <property type="match status" value="1"/>
</dbReference>
<dbReference type="SMART" id="SM00073">
    <property type="entry name" value="HPT"/>
    <property type="match status" value="1"/>
</dbReference>
<dbReference type="InterPro" id="IPR004358">
    <property type="entry name" value="Sig_transdc_His_kin-like_C"/>
</dbReference>
<proteinExistence type="predicted"/>
<keyword evidence="4" id="KW-1003">Cell membrane</keyword>
<dbReference type="GO" id="GO:0005524">
    <property type="term" value="F:ATP binding"/>
    <property type="evidence" value="ECO:0007669"/>
    <property type="project" value="UniProtKB-KW"/>
</dbReference>
<organism evidence="17 18">
    <name type="scientific">Piscirickettsia salmonis</name>
    <dbReference type="NCBI Taxonomy" id="1238"/>
    <lineage>
        <taxon>Bacteria</taxon>
        <taxon>Pseudomonadati</taxon>
        <taxon>Pseudomonadota</taxon>
        <taxon>Gammaproteobacteria</taxon>
        <taxon>Thiotrichales</taxon>
        <taxon>Piscirickettsiaceae</taxon>
        <taxon>Piscirickettsia</taxon>
    </lineage>
</organism>
<evidence type="ECO:0000256" key="9">
    <source>
        <dbReference type="ARBA" id="ARBA00022741"/>
    </source>
</evidence>
<keyword evidence="8" id="KW-0812">Transmembrane</keyword>
<evidence type="ECO:0000256" key="16">
    <source>
        <dbReference type="PROSITE-ProRule" id="PRU00169"/>
    </source>
</evidence>
<evidence type="ECO:0000256" key="15">
    <source>
        <dbReference type="PROSITE-ProRule" id="PRU00110"/>
    </source>
</evidence>
<dbReference type="InterPro" id="IPR001789">
    <property type="entry name" value="Sig_transdc_resp-reg_receiver"/>
</dbReference>
<dbReference type="SMART" id="SM00387">
    <property type="entry name" value="HATPase_c"/>
    <property type="match status" value="1"/>
</dbReference>
<evidence type="ECO:0000256" key="6">
    <source>
        <dbReference type="ARBA" id="ARBA00022553"/>
    </source>
</evidence>
<dbReference type="InterPro" id="IPR003594">
    <property type="entry name" value="HATPase_dom"/>
</dbReference>
<feature type="modified residue" description="4-aspartylphosphate" evidence="16">
    <location>
        <position position="719"/>
    </location>
</feature>
<keyword evidence="13" id="KW-0902">Two-component regulatory system</keyword>
<dbReference type="Pfam" id="PF01627">
    <property type="entry name" value="Hpt"/>
    <property type="match status" value="1"/>
</dbReference>
<dbReference type="PANTHER" id="PTHR45339">
    <property type="entry name" value="HYBRID SIGNAL TRANSDUCTION HISTIDINE KINASE J"/>
    <property type="match status" value="1"/>
</dbReference>
<reference evidence="17 18" key="1">
    <citation type="journal article" date="2014" name="Genome Announc.">
        <title>Comparative Genome Analysis of Two Isolates of the Fish Pathogen Piscirickettsia salmonis from Different Hosts Reveals Major Differences in Virulence-Associated Secretion Systems.</title>
        <authorList>
            <person name="Bohle H."/>
            <person name="Henriquez P."/>
            <person name="Grothusen H."/>
            <person name="Navas E."/>
            <person name="Sandoval A."/>
            <person name="Bustamante F."/>
            <person name="Bustos P."/>
            <person name="Mancilla M."/>
        </authorList>
    </citation>
    <scope>NUCLEOTIDE SEQUENCE [LARGE SCALE GENOMIC DNA]</scope>
    <source>
        <strain evidence="18">B1-32597</strain>
    </source>
</reference>
<dbReference type="Gene3D" id="1.20.120.160">
    <property type="entry name" value="HPT domain"/>
    <property type="match status" value="1"/>
</dbReference>
<dbReference type="SMART" id="SM00448">
    <property type="entry name" value="REC"/>
    <property type="match status" value="1"/>
</dbReference>
<dbReference type="FunFam" id="3.30.565.10:FF:000010">
    <property type="entry name" value="Sensor histidine kinase RcsC"/>
    <property type="match status" value="1"/>
</dbReference>
<sequence>MKEWGIKTRVTLLTLVPTLTISILLGSYFISIRLQSLEQTLQQRGNAYISQLLLDTQARLLTHQGSLKEVTDAAVTYSDVEGASVFDSNGHLLAHTGKNINLDDMELFSPNTLSHLEQRTMTSGTNLVFLVPITPNHASTSYSNTKPIGWLALQMTRIPTILNQYQTFFVTLFIICIGLTISALFGLRLGKDVTDPILQLVNAIKKLKDGQFDTRVHTGSGGELKALETGINSMAISLNRSHEELQQSIEQATADLRETLETIEVQNIELDIARKQALEASRVKSEFLANMSHELRTPLNGIIGFTNLLLKAKLTTRQADYTSTIHRSADRLLRIINDILDFSKIEAGKMQLEPHMMASRDCFEEALMLLAPSAHEKRLELAFIMYNDVPNQIIADPLRLNQIATNLIANAIKFTHKGRIVARLSLEDEQDNYVTLCFEVADTGIGLSKQQQRNLFQAFTQADASTTRKYGGTGLGLAICKRLAEQMGGNINVSSEEGQGARFWFTFKAKRVTEMPSQPALFINKHALLYEPYEATRTSLRHLLQLWGFQVTYTEHLQRLTALAQEMQADIILIGTNTIEESRKLQKETLPQISRSCQSPIILLANCSEEMLYSSSKPIEASALIAKPIRHLYLLQQISALLDSDKEQPPLIKSNRALQLPTPTEYHNIHILAVDDNSANLKLVSTLLEQIGVQVATATNGIEAIELFKKKHVDLILMDIQMPIMDGIQACKEIRKIEAPLGKHTAIVALSADATDHKEIMAEAGLDDYQTKPINENQLRALISRWTGTDIKTHSATFFSTYQPIEHSWPSLEHIDIHEGIKLTSGSEALFFELLELLIKRLPEDLQAIKTAFNNQAFDELSHCVHKLHGASCYCGTLKLKTISAELEKQLKHTQEHHQLESAINQLLTAIQGVLNDAKQLTIKHPNYFNSKAS</sequence>
<evidence type="ECO:0000256" key="7">
    <source>
        <dbReference type="ARBA" id="ARBA00022679"/>
    </source>
</evidence>
<evidence type="ECO:0000256" key="5">
    <source>
        <dbReference type="ARBA" id="ARBA00022519"/>
    </source>
</evidence>
<evidence type="ECO:0000256" key="11">
    <source>
        <dbReference type="ARBA" id="ARBA00022840"/>
    </source>
</evidence>
<dbReference type="EMBL" id="CP012508">
    <property type="protein sequence ID" value="ALB22280.1"/>
    <property type="molecule type" value="Genomic_DNA"/>
</dbReference>
<dbReference type="SMART" id="SM00388">
    <property type="entry name" value="HisKA"/>
    <property type="match status" value="1"/>
</dbReference>
<evidence type="ECO:0000313" key="17">
    <source>
        <dbReference type="EMBL" id="ALB22280.1"/>
    </source>
</evidence>
<evidence type="ECO:0000256" key="14">
    <source>
        <dbReference type="ARBA" id="ARBA00023136"/>
    </source>
</evidence>
<keyword evidence="5" id="KW-0997">Cell inner membrane</keyword>
<dbReference type="RefSeq" id="WP_017377763.1">
    <property type="nucleotide sequence ID" value="NZ_CP012508.1"/>
</dbReference>
<dbReference type="Gene3D" id="6.10.340.10">
    <property type="match status" value="1"/>
</dbReference>
<dbReference type="PRINTS" id="PR00344">
    <property type="entry name" value="BCTRLSENSOR"/>
</dbReference>
<evidence type="ECO:0000256" key="12">
    <source>
        <dbReference type="ARBA" id="ARBA00022989"/>
    </source>
</evidence>
<dbReference type="SMART" id="SM00304">
    <property type="entry name" value="HAMP"/>
    <property type="match status" value="1"/>
</dbReference>
<dbReference type="AlphaFoldDB" id="A0A1L6TAI7"/>
<dbReference type="SUPFAM" id="SSF52172">
    <property type="entry name" value="CheY-like"/>
    <property type="match status" value="2"/>
</dbReference>
<keyword evidence="14" id="KW-0472">Membrane</keyword>
<keyword evidence="12" id="KW-1133">Transmembrane helix</keyword>
<dbReference type="PROSITE" id="PS50894">
    <property type="entry name" value="HPT"/>
    <property type="match status" value="1"/>
</dbReference>
<dbReference type="OrthoDB" id="9792854at2"/>
<keyword evidence="11" id="KW-0067">ATP-binding</keyword>
<dbReference type="PANTHER" id="PTHR45339:SF1">
    <property type="entry name" value="HYBRID SIGNAL TRANSDUCTION HISTIDINE KINASE J"/>
    <property type="match status" value="1"/>
</dbReference>
<comment type="subcellular location">
    <subcellularLocation>
        <location evidence="2">Cell inner membrane</location>
        <topology evidence="2">Multi-pass membrane protein</topology>
    </subcellularLocation>
</comment>
<dbReference type="PROSITE" id="PS50110">
    <property type="entry name" value="RESPONSE_REGULATORY"/>
    <property type="match status" value="2"/>
</dbReference>
<keyword evidence="10 17" id="KW-0418">Kinase</keyword>
<dbReference type="GO" id="GO:0000155">
    <property type="term" value="F:phosphorelay sensor kinase activity"/>
    <property type="evidence" value="ECO:0007669"/>
    <property type="project" value="InterPro"/>
</dbReference>
<dbReference type="Pfam" id="PF09984">
    <property type="entry name" value="sCache_4"/>
    <property type="match status" value="1"/>
</dbReference>
<dbReference type="InterPro" id="IPR036097">
    <property type="entry name" value="HisK_dim/P_sf"/>
</dbReference>
<dbReference type="InterPro" id="IPR036641">
    <property type="entry name" value="HPT_dom_sf"/>
</dbReference>
<dbReference type="PROSITE" id="PS50109">
    <property type="entry name" value="HIS_KIN"/>
    <property type="match status" value="1"/>
</dbReference>
<dbReference type="InterPro" id="IPR019247">
    <property type="entry name" value="Histidine_kinase_BarA_N"/>
</dbReference>
<comment type="catalytic activity">
    <reaction evidence="1">
        <text>ATP + protein L-histidine = ADP + protein N-phospho-L-histidine.</text>
        <dbReference type="EC" id="2.7.13.3"/>
    </reaction>
</comment>
<feature type="modified residue" description="Phosphohistidine" evidence="15">
    <location>
        <position position="866"/>
    </location>
</feature>
<keyword evidence="6 16" id="KW-0597">Phosphoprotein</keyword>
<dbReference type="PROSITE" id="PS50885">
    <property type="entry name" value="HAMP"/>
    <property type="match status" value="1"/>
</dbReference>
<dbReference type="Pfam" id="PF00672">
    <property type="entry name" value="HAMP"/>
    <property type="match status" value="1"/>
</dbReference>
<keyword evidence="9" id="KW-0547">Nucleotide-binding</keyword>
<dbReference type="CDD" id="cd06225">
    <property type="entry name" value="HAMP"/>
    <property type="match status" value="1"/>
</dbReference>
<evidence type="ECO:0000256" key="13">
    <source>
        <dbReference type="ARBA" id="ARBA00023012"/>
    </source>
</evidence>
<gene>
    <name evidence="17" type="primary">barA</name>
    <name evidence="17" type="ORF">KU39_1097</name>
</gene>
<evidence type="ECO:0000256" key="1">
    <source>
        <dbReference type="ARBA" id="ARBA00000085"/>
    </source>
</evidence>
<dbReference type="Proteomes" id="UP000029558">
    <property type="component" value="Chromosome"/>
</dbReference>
<dbReference type="Pfam" id="PF02518">
    <property type="entry name" value="HATPase_c"/>
    <property type="match status" value="1"/>
</dbReference>
<dbReference type="CDD" id="cd00082">
    <property type="entry name" value="HisKA"/>
    <property type="match status" value="1"/>
</dbReference>
<dbReference type="SUPFAM" id="SSF47384">
    <property type="entry name" value="Homodimeric domain of signal transducing histidine kinase"/>
    <property type="match status" value="1"/>
</dbReference>
<dbReference type="Pfam" id="PF00512">
    <property type="entry name" value="HisKA"/>
    <property type="match status" value="1"/>
</dbReference>
<dbReference type="CDD" id="cd16922">
    <property type="entry name" value="HATPase_EvgS-ArcB-TorS-like"/>
    <property type="match status" value="1"/>
</dbReference>
<dbReference type="InterPro" id="IPR003660">
    <property type="entry name" value="HAMP_dom"/>
</dbReference>
<dbReference type="CDD" id="cd00088">
    <property type="entry name" value="HPT"/>
    <property type="match status" value="1"/>
</dbReference>
<evidence type="ECO:0000256" key="3">
    <source>
        <dbReference type="ARBA" id="ARBA00012438"/>
    </source>
</evidence>
<evidence type="ECO:0000256" key="10">
    <source>
        <dbReference type="ARBA" id="ARBA00022777"/>
    </source>
</evidence>
<dbReference type="Gene3D" id="3.40.50.2300">
    <property type="match status" value="2"/>
</dbReference>
<dbReference type="FunFam" id="1.10.287.130:FF:000003">
    <property type="entry name" value="Histidine kinase"/>
    <property type="match status" value="1"/>
</dbReference>
<evidence type="ECO:0000256" key="8">
    <source>
        <dbReference type="ARBA" id="ARBA00022692"/>
    </source>
</evidence>
<dbReference type="SUPFAM" id="SSF158472">
    <property type="entry name" value="HAMP domain-like"/>
    <property type="match status" value="1"/>
</dbReference>
<accession>A0A1L6TAI7</accession>
<dbReference type="SUPFAM" id="SSF47226">
    <property type="entry name" value="Histidine-containing phosphotransfer domain, HPT domain"/>
    <property type="match status" value="1"/>
</dbReference>
<evidence type="ECO:0000313" key="18">
    <source>
        <dbReference type="Proteomes" id="UP000029558"/>
    </source>
</evidence>
<dbReference type="InterPro" id="IPR036890">
    <property type="entry name" value="HATPase_C_sf"/>
</dbReference>
<dbReference type="GO" id="GO:0005886">
    <property type="term" value="C:plasma membrane"/>
    <property type="evidence" value="ECO:0007669"/>
    <property type="project" value="UniProtKB-SubCell"/>
</dbReference>
<protein>
    <recommendedName>
        <fullName evidence="3">histidine kinase</fullName>
        <ecNumber evidence="3">2.7.13.3</ecNumber>
    </recommendedName>
</protein>
<dbReference type="InterPro" id="IPR011006">
    <property type="entry name" value="CheY-like_superfamily"/>
</dbReference>
<dbReference type="CDD" id="cd17546">
    <property type="entry name" value="REC_hyHK_CKI1_RcsC-like"/>
    <property type="match status" value="1"/>
</dbReference>
<dbReference type="InterPro" id="IPR008207">
    <property type="entry name" value="Sig_transdc_His_kin_Hpt_dom"/>
</dbReference>
<evidence type="ECO:0000256" key="2">
    <source>
        <dbReference type="ARBA" id="ARBA00004429"/>
    </source>
</evidence>
<dbReference type="Gene3D" id="1.10.287.130">
    <property type="match status" value="1"/>
</dbReference>
<dbReference type="InterPro" id="IPR003661">
    <property type="entry name" value="HisK_dim/P_dom"/>
</dbReference>
<evidence type="ECO:0000256" key="4">
    <source>
        <dbReference type="ARBA" id="ARBA00022475"/>
    </source>
</evidence>
<name>A0A1L6TAI7_PISSA</name>
<dbReference type="Gene3D" id="3.30.565.10">
    <property type="entry name" value="Histidine kinase-like ATPase, C-terminal domain"/>
    <property type="match status" value="1"/>
</dbReference>